<organism evidence="4 5">
    <name type="scientific">Sphingomonas longa</name>
    <dbReference type="NCBI Taxonomy" id="2778730"/>
    <lineage>
        <taxon>Bacteria</taxon>
        <taxon>Pseudomonadati</taxon>
        <taxon>Pseudomonadota</taxon>
        <taxon>Alphaproteobacteria</taxon>
        <taxon>Sphingomonadales</taxon>
        <taxon>Sphingomonadaceae</taxon>
        <taxon>Sphingomonas</taxon>
    </lineage>
</organism>
<dbReference type="Proteomes" id="UP000763641">
    <property type="component" value="Unassembled WGS sequence"/>
</dbReference>
<proteinExistence type="inferred from homology"/>
<dbReference type="PANTHER" id="PTHR43353:SF5">
    <property type="entry name" value="SUCCINATE-SEMIALDEHYDE DEHYDROGENASE, MITOCHONDRIAL"/>
    <property type="match status" value="1"/>
</dbReference>
<dbReference type="EMBL" id="JAFEMC010000001">
    <property type="protein sequence ID" value="MBM6575113.1"/>
    <property type="molecule type" value="Genomic_DNA"/>
</dbReference>
<accession>A0ABS2D2I5</accession>
<dbReference type="InterPro" id="IPR016163">
    <property type="entry name" value="Ald_DH_C"/>
</dbReference>
<keyword evidence="2" id="KW-0560">Oxidoreductase</keyword>
<evidence type="ECO:0000313" key="5">
    <source>
        <dbReference type="Proteomes" id="UP000763641"/>
    </source>
</evidence>
<evidence type="ECO:0000259" key="3">
    <source>
        <dbReference type="Pfam" id="PF00171"/>
    </source>
</evidence>
<name>A0ABS2D2I5_9SPHN</name>
<dbReference type="CDD" id="cd07103">
    <property type="entry name" value="ALDH_F5_SSADH_GabD"/>
    <property type="match status" value="1"/>
</dbReference>
<dbReference type="InterPro" id="IPR050740">
    <property type="entry name" value="Aldehyde_DH_Superfamily"/>
</dbReference>
<dbReference type="SUPFAM" id="SSF53720">
    <property type="entry name" value="ALDH-like"/>
    <property type="match status" value="1"/>
</dbReference>
<dbReference type="PANTHER" id="PTHR43353">
    <property type="entry name" value="SUCCINATE-SEMIALDEHYDE DEHYDROGENASE, MITOCHONDRIAL"/>
    <property type="match status" value="1"/>
</dbReference>
<protein>
    <submittedName>
        <fullName evidence="4">NAD-dependent succinate-semialdehyde dehydrogenase</fullName>
    </submittedName>
</protein>
<dbReference type="Gene3D" id="3.40.605.10">
    <property type="entry name" value="Aldehyde Dehydrogenase, Chain A, domain 1"/>
    <property type="match status" value="1"/>
</dbReference>
<dbReference type="Pfam" id="PF00171">
    <property type="entry name" value="Aldedh"/>
    <property type="match status" value="1"/>
</dbReference>
<evidence type="ECO:0000256" key="1">
    <source>
        <dbReference type="ARBA" id="ARBA00009986"/>
    </source>
</evidence>
<reference evidence="4 5" key="1">
    <citation type="submission" date="2020-12" db="EMBL/GenBank/DDBJ databases">
        <title>Sphingomonas sp.</title>
        <authorList>
            <person name="Kim M.K."/>
        </authorList>
    </citation>
    <scope>NUCLEOTIDE SEQUENCE [LARGE SCALE GENOMIC DNA]</scope>
    <source>
        <strain evidence="4 5">BT552</strain>
    </source>
</reference>
<comment type="similarity">
    <text evidence="1">Belongs to the aldehyde dehydrogenase family.</text>
</comment>
<keyword evidence="5" id="KW-1185">Reference proteome</keyword>
<dbReference type="InterPro" id="IPR015590">
    <property type="entry name" value="Aldehyde_DH_dom"/>
</dbReference>
<comment type="caution">
    <text evidence="4">The sequence shown here is derived from an EMBL/GenBank/DDBJ whole genome shotgun (WGS) entry which is preliminary data.</text>
</comment>
<dbReference type="InterPro" id="IPR016161">
    <property type="entry name" value="Ald_DH/histidinol_DH"/>
</dbReference>
<evidence type="ECO:0000256" key="2">
    <source>
        <dbReference type="ARBA" id="ARBA00023002"/>
    </source>
</evidence>
<feature type="domain" description="Aldehyde dehydrogenase" evidence="3">
    <location>
        <begin position="17"/>
        <end position="475"/>
    </location>
</feature>
<dbReference type="Gene3D" id="3.40.309.10">
    <property type="entry name" value="Aldehyde Dehydrogenase, Chain A, domain 2"/>
    <property type="match status" value="1"/>
</dbReference>
<sequence>MATTYDAKLGLYIGGEWLGTEGRETHDVLNPATGAGHAALPLATAADLDAALEATQRGFVLWRGTAPEKRAAVLQKTAQLIRERADHLARIATLEQGKILAEAKGEALFAAALLDFHAGEALRIYGRVLPRPAGTRSLVLHQPVGPVAAFCAWNFPIMNVVRKIAPAIAAGCSIIIKPSEETAGSAVEVLRCFQDAGLPGDVAQCVFGVPDMVSRQLLASPITRKLSFTGSVPVGKHLMKLAADTMMKTTMELGGHGPVLVFDDCDLDKTLDTLVAHKFRNAGQVCIAPTRFHVQEGVYDAFAAGFAERTRALKIGDGLDAGTQMGPMANPRRPEAIGELVEDARRHGAKLLAGGERGGEGGFFFQPTVLADVPLDARAMNDEPFGPIALLRPFATVDDAIEQANRLPFGLAAYCFTENGRRQNLLGDAIEAGMVAINNVRLSWPDSPFGGVKDSGHGSEDGPEGVMAHLVTKTVHMM</sequence>
<dbReference type="InterPro" id="IPR016160">
    <property type="entry name" value="Ald_DH_CS_CYS"/>
</dbReference>
<evidence type="ECO:0000313" key="4">
    <source>
        <dbReference type="EMBL" id="MBM6575113.1"/>
    </source>
</evidence>
<dbReference type="InterPro" id="IPR016162">
    <property type="entry name" value="Ald_DH_N"/>
</dbReference>
<dbReference type="RefSeq" id="WP_204193698.1">
    <property type="nucleotide sequence ID" value="NZ_JAFEMC010000001.1"/>
</dbReference>
<dbReference type="PROSITE" id="PS00070">
    <property type="entry name" value="ALDEHYDE_DEHYDR_CYS"/>
    <property type="match status" value="1"/>
</dbReference>
<gene>
    <name evidence="4" type="ORF">ILT43_01915</name>
</gene>